<comment type="caution">
    <text evidence="3">The sequence shown here is derived from an EMBL/GenBank/DDBJ whole genome shotgun (WGS) entry which is preliminary data.</text>
</comment>
<keyword evidence="2" id="KW-0812">Transmembrane</keyword>
<reference evidence="3 4" key="1">
    <citation type="submission" date="2018-09" db="EMBL/GenBank/DDBJ databases">
        <title>Comparative genomics of Leucobacter spp.</title>
        <authorList>
            <person name="Reis A.C."/>
            <person name="Kolvenbach B.A."/>
            <person name="Corvini P.F.X."/>
            <person name="Nunes O.C."/>
        </authorList>
    </citation>
    <scope>NUCLEOTIDE SEQUENCE [LARGE SCALE GENOMIC DNA]</scope>
    <source>
        <strain evidence="3 4">L-1</strain>
    </source>
</reference>
<name>A0ABS1SQB1_9MICO</name>
<dbReference type="EMBL" id="QYAD01000003">
    <property type="protein sequence ID" value="MBL3690174.1"/>
    <property type="molecule type" value="Genomic_DNA"/>
</dbReference>
<accession>A0ABS1SQB1</accession>
<evidence type="ECO:0000313" key="3">
    <source>
        <dbReference type="EMBL" id="MBL3690174.1"/>
    </source>
</evidence>
<dbReference type="RefSeq" id="WP_202382293.1">
    <property type="nucleotide sequence ID" value="NZ_BAAAMA010000001.1"/>
</dbReference>
<proteinExistence type="predicted"/>
<keyword evidence="2" id="KW-1133">Transmembrane helix</keyword>
<feature type="region of interest" description="Disordered" evidence="1">
    <location>
        <begin position="97"/>
        <end position="125"/>
    </location>
</feature>
<evidence type="ECO:0000256" key="1">
    <source>
        <dbReference type="SAM" id="MobiDB-lite"/>
    </source>
</evidence>
<feature type="transmembrane region" description="Helical" evidence="2">
    <location>
        <begin position="139"/>
        <end position="163"/>
    </location>
</feature>
<evidence type="ECO:0000313" key="4">
    <source>
        <dbReference type="Proteomes" id="UP001646141"/>
    </source>
</evidence>
<keyword evidence="4" id="KW-1185">Reference proteome</keyword>
<organism evidence="3 4">
    <name type="scientific">Leucobacter chromiireducens subsp. chromiireducens</name>
    <dbReference type="NCBI Taxonomy" id="660067"/>
    <lineage>
        <taxon>Bacteria</taxon>
        <taxon>Bacillati</taxon>
        <taxon>Actinomycetota</taxon>
        <taxon>Actinomycetes</taxon>
        <taxon>Micrococcales</taxon>
        <taxon>Microbacteriaceae</taxon>
        <taxon>Leucobacter</taxon>
    </lineage>
</organism>
<evidence type="ECO:0000256" key="2">
    <source>
        <dbReference type="SAM" id="Phobius"/>
    </source>
</evidence>
<protein>
    <submittedName>
        <fullName evidence="3">Uncharacterized protein</fullName>
    </submittedName>
</protein>
<dbReference type="Proteomes" id="UP001646141">
    <property type="component" value="Unassembled WGS sequence"/>
</dbReference>
<keyword evidence="2" id="KW-0472">Membrane</keyword>
<gene>
    <name evidence="3" type="ORF">D3226_09400</name>
</gene>
<sequence length="164" mass="16714">MRDPDEVTGGTSGTPAPPVPEPTDERSARALAALMFKPKLDPERRLPQAPGEPPAPVHGGERPEIPVVYGARAVPELDPAAAAADLAAADLAAWDLGAPGELPAPGPGSTPDQARATAADDPKGALPSLARQNARFRRAVLVGGPVLLIGVVTGITVIVRLLLS</sequence>
<feature type="region of interest" description="Disordered" evidence="1">
    <location>
        <begin position="1"/>
        <end position="63"/>
    </location>
</feature>